<comment type="cofactor">
    <cofactor evidence="1">
        <name>Zn(2+)</name>
        <dbReference type="ChEBI" id="CHEBI:29105"/>
    </cofactor>
</comment>
<proteinExistence type="predicted"/>
<dbReference type="Pfam" id="PF01546">
    <property type="entry name" value="Peptidase_M20"/>
    <property type="match status" value="1"/>
</dbReference>
<evidence type="ECO:0000256" key="2">
    <source>
        <dbReference type="ARBA" id="ARBA00022723"/>
    </source>
</evidence>
<dbReference type="OrthoDB" id="9792335at2"/>
<dbReference type="PROSITE" id="PS00759">
    <property type="entry name" value="ARGE_DAPE_CPG2_2"/>
    <property type="match status" value="1"/>
</dbReference>
<evidence type="ECO:0000256" key="4">
    <source>
        <dbReference type="ARBA" id="ARBA00022833"/>
    </source>
</evidence>
<dbReference type="InterPro" id="IPR002933">
    <property type="entry name" value="Peptidase_M20"/>
</dbReference>
<dbReference type="Gene3D" id="3.40.630.10">
    <property type="entry name" value="Zn peptidases"/>
    <property type="match status" value="1"/>
</dbReference>
<dbReference type="Proteomes" id="UP000290365">
    <property type="component" value="Chromosome"/>
</dbReference>
<evidence type="ECO:0000256" key="3">
    <source>
        <dbReference type="ARBA" id="ARBA00022801"/>
    </source>
</evidence>
<evidence type="ECO:0000313" key="7">
    <source>
        <dbReference type="Proteomes" id="UP000290365"/>
    </source>
</evidence>
<dbReference type="InterPro" id="IPR050072">
    <property type="entry name" value="Peptidase_M20A"/>
</dbReference>
<dbReference type="EMBL" id="CP035758">
    <property type="protein sequence ID" value="QBD74924.1"/>
    <property type="molecule type" value="Genomic_DNA"/>
</dbReference>
<keyword evidence="7" id="KW-1185">Reference proteome</keyword>
<dbReference type="Pfam" id="PF07687">
    <property type="entry name" value="M20_dimer"/>
    <property type="match status" value="1"/>
</dbReference>
<dbReference type="KEGG" id="kbs:EPA93_02525"/>
<dbReference type="GO" id="GO:0046872">
    <property type="term" value="F:metal ion binding"/>
    <property type="evidence" value="ECO:0007669"/>
    <property type="project" value="UniProtKB-KW"/>
</dbReference>
<dbReference type="PANTHER" id="PTHR43808">
    <property type="entry name" value="ACETYLORNITHINE DEACETYLASE"/>
    <property type="match status" value="1"/>
</dbReference>
<evidence type="ECO:0000313" key="6">
    <source>
        <dbReference type="EMBL" id="QBD74924.1"/>
    </source>
</evidence>
<protein>
    <submittedName>
        <fullName evidence="6">M20 family peptidase</fullName>
    </submittedName>
</protein>
<dbReference type="SUPFAM" id="SSF55031">
    <property type="entry name" value="Bacterial exopeptidase dimerisation domain"/>
    <property type="match status" value="1"/>
</dbReference>
<dbReference type="SUPFAM" id="SSF53187">
    <property type="entry name" value="Zn-dependent exopeptidases"/>
    <property type="match status" value="1"/>
</dbReference>
<dbReference type="Gene3D" id="3.30.70.360">
    <property type="match status" value="1"/>
</dbReference>
<sequence length="407" mass="44345">MQARSIFSHIIDEHFESEVTFLQQLIHARSANIYTAETSPVDIPLEAEVADAISQKMHSFGWQPRLLGLSKQRPNVLYIRPGKVEGKTLILNTHMDTVPASKGYMHDPWDAQIENGKLYGLGAADAKAQIAAFIYALRALDLAGIELAGTLKLAFVVDEETGANSPYGTRYLLEQGLLDGDAALIGEPGDSKIALGHRGIFRFHIRIRGEAVHTGLKEWEEGTRGSNAILDMSCLIQALSACTFPHRPSPAFPGRKNVLTFPTLITGGRGINIVPETCDAYGDIRLLPGLAAEEIRATIEQCLAPLEIPYELQEIVFVPAVETPHNADIVKTLARSVDEISGTSPRLEGAGPACDGWMFSMRGIETICGYGVRCGGVHGADEWADLDSLRRVTEIYALTILRYLGQA</sequence>
<evidence type="ECO:0000259" key="5">
    <source>
        <dbReference type="Pfam" id="PF07687"/>
    </source>
</evidence>
<dbReference type="InterPro" id="IPR036264">
    <property type="entry name" value="Bact_exopeptidase_dim_dom"/>
</dbReference>
<keyword evidence="2" id="KW-0479">Metal-binding</keyword>
<name>A0A4P6JIM1_KTERU</name>
<dbReference type="InterPro" id="IPR011650">
    <property type="entry name" value="Peptidase_M20_dimer"/>
</dbReference>
<gene>
    <name evidence="6" type="ORF">EPA93_02525</name>
</gene>
<accession>A0A4P6JIM1</accession>
<dbReference type="RefSeq" id="WP_129885523.1">
    <property type="nucleotide sequence ID" value="NZ_CP035758.1"/>
</dbReference>
<evidence type="ECO:0000256" key="1">
    <source>
        <dbReference type="ARBA" id="ARBA00001947"/>
    </source>
</evidence>
<dbReference type="InterPro" id="IPR001261">
    <property type="entry name" value="ArgE/DapE_CS"/>
</dbReference>
<dbReference type="AlphaFoldDB" id="A0A4P6JIM1"/>
<feature type="domain" description="Peptidase M20 dimerisation" evidence="5">
    <location>
        <begin position="196"/>
        <end position="307"/>
    </location>
</feature>
<keyword evidence="3" id="KW-0378">Hydrolase</keyword>
<keyword evidence="4" id="KW-0862">Zinc</keyword>
<reference evidence="6 7" key="1">
    <citation type="submission" date="2019-01" db="EMBL/GenBank/DDBJ databases">
        <title>Ktedonosporobacter rubrisoli SCAWS-G2.</title>
        <authorList>
            <person name="Huang Y."/>
            <person name="Yan B."/>
        </authorList>
    </citation>
    <scope>NUCLEOTIDE SEQUENCE [LARGE SCALE GENOMIC DNA]</scope>
    <source>
        <strain evidence="6 7">SCAWS-G2</strain>
    </source>
</reference>
<organism evidence="6 7">
    <name type="scientific">Ktedonosporobacter rubrisoli</name>
    <dbReference type="NCBI Taxonomy" id="2509675"/>
    <lineage>
        <taxon>Bacteria</taxon>
        <taxon>Bacillati</taxon>
        <taxon>Chloroflexota</taxon>
        <taxon>Ktedonobacteria</taxon>
        <taxon>Ktedonobacterales</taxon>
        <taxon>Ktedonosporobacteraceae</taxon>
        <taxon>Ktedonosporobacter</taxon>
    </lineage>
</organism>
<dbReference type="GO" id="GO:0016787">
    <property type="term" value="F:hydrolase activity"/>
    <property type="evidence" value="ECO:0007669"/>
    <property type="project" value="UniProtKB-KW"/>
</dbReference>